<evidence type="ECO:0000259" key="1">
    <source>
        <dbReference type="Pfam" id="PF03358"/>
    </source>
</evidence>
<reference evidence="2 3" key="1">
    <citation type="submission" date="2018-04" db="EMBL/GenBank/DDBJ databases">
        <title>Novel actinobacteria from marine sediment.</title>
        <authorList>
            <person name="Ng Z.Y."/>
            <person name="Tan G.Y.A."/>
        </authorList>
    </citation>
    <scope>NUCLEOTIDE SEQUENCE [LARGE SCALE GENOMIC DNA]</scope>
    <source>
        <strain evidence="2 3">TPS81</strain>
    </source>
</reference>
<dbReference type="GO" id="GO:0005829">
    <property type="term" value="C:cytosol"/>
    <property type="evidence" value="ECO:0007669"/>
    <property type="project" value="TreeGrafter"/>
</dbReference>
<dbReference type="PANTHER" id="PTHR30543:SF21">
    <property type="entry name" value="NAD(P)H-DEPENDENT FMN REDUCTASE LOT6"/>
    <property type="match status" value="1"/>
</dbReference>
<evidence type="ECO:0000313" key="3">
    <source>
        <dbReference type="Proteomes" id="UP000253318"/>
    </source>
</evidence>
<keyword evidence="3" id="KW-1185">Reference proteome</keyword>
<dbReference type="Proteomes" id="UP000253318">
    <property type="component" value="Unassembled WGS sequence"/>
</dbReference>
<dbReference type="EMBL" id="QEIN01000031">
    <property type="protein sequence ID" value="RCV60838.1"/>
    <property type="molecule type" value="Genomic_DNA"/>
</dbReference>
<accession>A0A368T8R9</accession>
<dbReference type="SUPFAM" id="SSF52218">
    <property type="entry name" value="Flavoproteins"/>
    <property type="match status" value="1"/>
</dbReference>
<protein>
    <submittedName>
        <fullName evidence="2">NADPH-dependent oxidoreductase</fullName>
    </submittedName>
</protein>
<name>A0A368T8R9_9ACTN</name>
<comment type="caution">
    <text evidence="2">The sequence shown here is derived from an EMBL/GenBank/DDBJ whole genome shotgun (WGS) entry which is preliminary data.</text>
</comment>
<gene>
    <name evidence="2" type="ORF">DEF24_05870</name>
</gene>
<dbReference type="RefSeq" id="WP_114397784.1">
    <property type="nucleotide sequence ID" value="NZ_QEIM01000047.1"/>
</dbReference>
<dbReference type="InterPro" id="IPR029039">
    <property type="entry name" value="Flavoprotein-like_sf"/>
</dbReference>
<proteinExistence type="predicted"/>
<dbReference type="PANTHER" id="PTHR30543">
    <property type="entry name" value="CHROMATE REDUCTASE"/>
    <property type="match status" value="1"/>
</dbReference>
<organism evidence="2 3">
    <name type="scientific">Marinitenerispora sediminis</name>
    <dbReference type="NCBI Taxonomy" id="1931232"/>
    <lineage>
        <taxon>Bacteria</taxon>
        <taxon>Bacillati</taxon>
        <taxon>Actinomycetota</taxon>
        <taxon>Actinomycetes</taxon>
        <taxon>Streptosporangiales</taxon>
        <taxon>Nocardiopsidaceae</taxon>
        <taxon>Marinitenerispora</taxon>
    </lineage>
</organism>
<dbReference type="Pfam" id="PF03358">
    <property type="entry name" value="FMN_red"/>
    <property type="match status" value="1"/>
</dbReference>
<dbReference type="GO" id="GO:0016491">
    <property type="term" value="F:oxidoreductase activity"/>
    <property type="evidence" value="ECO:0007669"/>
    <property type="project" value="InterPro"/>
</dbReference>
<dbReference type="InterPro" id="IPR050712">
    <property type="entry name" value="NAD(P)H-dep_reductase"/>
</dbReference>
<dbReference type="OrthoDB" id="9812295at2"/>
<dbReference type="Gene3D" id="3.40.50.360">
    <property type="match status" value="1"/>
</dbReference>
<dbReference type="GO" id="GO:0010181">
    <property type="term" value="F:FMN binding"/>
    <property type="evidence" value="ECO:0007669"/>
    <property type="project" value="TreeGrafter"/>
</dbReference>
<feature type="domain" description="NADPH-dependent FMN reductase-like" evidence="1">
    <location>
        <begin position="7"/>
        <end position="150"/>
    </location>
</feature>
<sequence>MATAVPNIVFLSGSLSRGSRADRIAGWSADRCVLMGAAATVFTGAQLEFPIYRPGHPDRGPEQHRYLAALAEADGVVLVSPAYHGTVSGLLKNALDFVNDLADAPRPFLDGRGVGCVSVALGEQGAGTTLSTLRTVAHALRGWPTPLGVALAGARAGLDDDGRPVEPAAAGQLEAMLGQVMTMARLSARRRQRVLDRAAAS</sequence>
<dbReference type="AlphaFoldDB" id="A0A368T8R9"/>
<evidence type="ECO:0000313" key="2">
    <source>
        <dbReference type="EMBL" id="RCV60838.1"/>
    </source>
</evidence>
<dbReference type="InterPro" id="IPR005025">
    <property type="entry name" value="FMN_Rdtase-like_dom"/>
</dbReference>